<gene>
    <name evidence="2" type="ORF">GlitD10_0098</name>
</gene>
<feature type="transmembrane region" description="Helical" evidence="1">
    <location>
        <begin position="367"/>
        <end position="383"/>
    </location>
</feature>
<feature type="transmembrane region" description="Helical" evidence="1">
    <location>
        <begin position="223"/>
        <end position="251"/>
    </location>
</feature>
<keyword evidence="1" id="KW-0812">Transmembrane</keyword>
<reference evidence="2 3" key="1">
    <citation type="submission" date="2016-10" db="EMBL/GenBank/DDBJ databases">
        <title>Description of Gloeomargarita lithophora gen. nov., sp. nov., a thylakoid-bearing basal-branching cyanobacterium with intracellular carbonates, and proposal for Gloeomargaritales ord. nov.</title>
        <authorList>
            <person name="Moreira D."/>
            <person name="Tavera R."/>
            <person name="Benzerara K."/>
            <person name="Skouri-Panet F."/>
            <person name="Couradeau E."/>
            <person name="Gerard E."/>
            <person name="Loussert C."/>
            <person name="Novelo E."/>
            <person name="Zivanovic Y."/>
            <person name="Lopez-Garcia P."/>
        </authorList>
    </citation>
    <scope>NUCLEOTIDE SEQUENCE [LARGE SCALE GENOMIC DNA]</scope>
    <source>
        <strain evidence="2 3">D10</strain>
    </source>
</reference>
<feature type="transmembrane region" description="Helical" evidence="1">
    <location>
        <begin position="334"/>
        <end position="355"/>
    </location>
</feature>
<dbReference type="STRING" id="1188229.GlitD10_0098"/>
<accession>A0A1J0A900</accession>
<dbReference type="KEGG" id="glt:GlitD10_0098"/>
<proteinExistence type="predicted"/>
<protein>
    <submittedName>
        <fullName evidence="2">Uncharacterized protein</fullName>
    </submittedName>
</protein>
<feature type="transmembrane region" description="Helical" evidence="1">
    <location>
        <begin position="421"/>
        <end position="442"/>
    </location>
</feature>
<name>A0A1J0A900_9CYAN</name>
<dbReference type="EMBL" id="CP017675">
    <property type="protein sequence ID" value="APB32399.1"/>
    <property type="molecule type" value="Genomic_DNA"/>
</dbReference>
<dbReference type="AlphaFoldDB" id="A0A1J0A900"/>
<dbReference type="OrthoDB" id="465609at2"/>
<evidence type="ECO:0000313" key="2">
    <source>
        <dbReference type="EMBL" id="APB32399.1"/>
    </source>
</evidence>
<evidence type="ECO:0000313" key="3">
    <source>
        <dbReference type="Proteomes" id="UP000180235"/>
    </source>
</evidence>
<keyword evidence="1" id="KW-0472">Membrane</keyword>
<dbReference type="Proteomes" id="UP000180235">
    <property type="component" value="Chromosome"/>
</dbReference>
<keyword evidence="1" id="KW-1133">Transmembrane helix</keyword>
<dbReference type="RefSeq" id="WP_071453150.1">
    <property type="nucleotide sequence ID" value="NZ_CP017675.1"/>
</dbReference>
<evidence type="ECO:0000256" key="1">
    <source>
        <dbReference type="SAM" id="Phobius"/>
    </source>
</evidence>
<feature type="transmembrane region" description="Helical" evidence="1">
    <location>
        <begin position="310"/>
        <end position="327"/>
    </location>
</feature>
<feature type="transmembrane region" description="Helical" evidence="1">
    <location>
        <begin position="257"/>
        <end position="275"/>
    </location>
</feature>
<keyword evidence="3" id="KW-1185">Reference proteome</keyword>
<organism evidence="2 3">
    <name type="scientific">Gloeomargarita lithophora Alchichica-D10</name>
    <dbReference type="NCBI Taxonomy" id="1188229"/>
    <lineage>
        <taxon>Bacteria</taxon>
        <taxon>Bacillati</taxon>
        <taxon>Cyanobacteriota</taxon>
        <taxon>Cyanophyceae</taxon>
        <taxon>Gloeomargaritales</taxon>
        <taxon>Gloeomargaritaceae</taxon>
        <taxon>Gloeomargarita</taxon>
    </lineage>
</organism>
<feature type="transmembrane region" description="Helical" evidence="1">
    <location>
        <begin position="287"/>
        <end position="304"/>
    </location>
</feature>
<sequence>MSEPLWQTALKIRLNGRGIDCTFTVQNHILHLALKSANLPTENEVIPGIIDCLNQYPPPGVKGIKIYGQTLDDPFPVWEYMGEMGAEFTPQPVPEQIPLWQKVQQGDLSAITTVLERALVYKNIQVTVGHIQGNFQIKLKATHLPEQGILVKLIDQELCRYKMPRSTPIQLTATDGEQTWENQFTLGHISPRSPEIDRKSHPPSQLKSVDLPVYFLDKKSKNILLFGGITGLLLCLMPWIRFILSYLVIIIHELGHAGAGWLMGYPSIPALDFIYGGGITWQLNQRWVLIPMLIYGGLGWLIYYFRRNRLTVITLSSVALLYTLIYFTRLNQLLVISMGHGLELLFIGIFLYRALTGFGCQQPGEQSLYGILGFFMLFYNLNFTRKLLFDPATQALYLLGKGDVLDHDFVRIGREFLRVNLSLVVVLFGLLCLLTPLVTWGLVRYQNYWLYGCVRLLRR</sequence>